<evidence type="ECO:0000313" key="3">
    <source>
        <dbReference type="Proteomes" id="UP000287166"/>
    </source>
</evidence>
<name>A0A401GNG6_9APHY</name>
<organism evidence="2 3">
    <name type="scientific">Sparassis crispa</name>
    <dbReference type="NCBI Taxonomy" id="139825"/>
    <lineage>
        <taxon>Eukaryota</taxon>
        <taxon>Fungi</taxon>
        <taxon>Dikarya</taxon>
        <taxon>Basidiomycota</taxon>
        <taxon>Agaricomycotina</taxon>
        <taxon>Agaricomycetes</taxon>
        <taxon>Polyporales</taxon>
        <taxon>Sparassidaceae</taxon>
        <taxon>Sparassis</taxon>
    </lineage>
</organism>
<feature type="compositionally biased region" description="Polar residues" evidence="1">
    <location>
        <begin position="855"/>
        <end position="876"/>
    </location>
</feature>
<gene>
    <name evidence="2" type="ORF">SCP_0507650</name>
</gene>
<dbReference type="PANTHER" id="PTHR46579">
    <property type="entry name" value="F5/8 TYPE C DOMAIN-CONTAINING PROTEIN-RELATED"/>
    <property type="match status" value="1"/>
</dbReference>
<dbReference type="OrthoDB" id="3239894at2759"/>
<reference evidence="2 3" key="1">
    <citation type="journal article" date="2018" name="Sci. Rep.">
        <title>Genome sequence of the cauliflower mushroom Sparassis crispa (Hanabiratake) and its association with beneficial usage.</title>
        <authorList>
            <person name="Kiyama R."/>
            <person name="Furutani Y."/>
            <person name="Kawaguchi K."/>
            <person name="Nakanishi T."/>
        </authorList>
    </citation>
    <scope>NUCLEOTIDE SEQUENCE [LARGE SCALE GENOMIC DNA]</scope>
</reference>
<dbReference type="InParanoid" id="A0A401GNG6"/>
<feature type="compositionally biased region" description="Polar residues" evidence="1">
    <location>
        <begin position="884"/>
        <end position="898"/>
    </location>
</feature>
<accession>A0A401GNG6</accession>
<dbReference type="InterPro" id="IPR004242">
    <property type="entry name" value="Transposase_21"/>
</dbReference>
<dbReference type="EMBL" id="BFAD01000005">
    <property type="protein sequence ID" value="GBE83709.1"/>
    <property type="molecule type" value="Genomic_DNA"/>
</dbReference>
<dbReference type="Proteomes" id="UP000287166">
    <property type="component" value="Unassembled WGS sequence"/>
</dbReference>
<feature type="region of interest" description="Disordered" evidence="1">
    <location>
        <begin position="127"/>
        <end position="161"/>
    </location>
</feature>
<dbReference type="RefSeq" id="XP_027614622.1">
    <property type="nucleotide sequence ID" value="XM_027758821.1"/>
</dbReference>
<proteinExistence type="predicted"/>
<sequence length="1280" mass="143225">MREVARLLRWGLTWLQSRPCIYVRRVVTRRNRSRITLKAMSHARPNTGRYRLVMCDCIRCGGLEVPYYLWQQHKEQDAFATTAFAARGRANVASASSHVVTGVTMASRGRGQRYGPTAALRGRGVSLRSQGVGRGSTLPSIPRKRSSSPSFHSGPLPHPTARAAQAASFPLMGDVPMEPLGSDIPDDSSPLFDMRTPSPVAFAASVDPDAVGISPALHSHTPVHMSRSPSPLLQERELGYYEDPDDEEVQRVLRMSGLDPESVPVMGNADMSTPERQESVTAAGAEIRATCVAQPPEHELDDPDSFIDTRKLPPLGTRLSDERAYLESHPKWFVRAILMVVGILHTKYHVTFRASSLILYAIRAIFIALRLLNKDDSMPATLTTLLKRLDLKDRFHVLPVCKACKSLFEPTINRKSACPKCGEKLFPPSEHAAVRELRRLLGRDPPKPPPILAAPYAPLSAEIADFLSRPGMDKEVVAWETEPSLPGRYSRIMDGDVWKTLPGPDKKPFFSKDESRLPEIRIGVSMSLDWFSCSRTSFAPSHSSGPMAFCVQNLRESVKYRPQNILVCAMTPGPTEPTAEQVQNYLKLVVDDLLNLYENGVIMKTPSHPDGICVRVALVAVVCDHPAMCKVSGFADKNHAEVPCTKCHVKQNQMFSDEGLSNGFPLRNGEDHKRLAREWKTLSSEAERAEFFKAHGVRWTELARLPYFDPVRMTVIDPMHNFLLGVVKNQWYGRWIKYNALRANTPKTKRELAIMHEFLETFESPPWVGRLPLHVGEPAGGSLSADEYKALAITVGPLILPVIWEEFCPEAKEDHQKALKKWRKAKKKWEKDTQEWERIQHAQETSAKTTRGDVTASSSTAEQVPQSEIGQEQTSGRVPEVPSPTATREGASSSTVASTKKGKKVKDPGPAPEEPRPRLQPEEMQAYMKLATALKILLSGSIFATQIDRGESLLFDYLRDFKRLYGGDGLMPNHHFAVHIAAQIRDYGPVYSFWSFLPERLNKLLKGFHLNNWGGGQLEISMLRAFKRDAQIHSMVHYVSQSKGTSDGDISAHIAQHLLHENREARGTVESIAQELAYVADDVLSLLPISLGPPSNQGVKLSDRTRASLYKLYNHDHKQVYYPTEANVPRSAHFLQQYGQVHDYALVDGRRITPVTHSSKLSAASAIVKVDLNGNILAGEVMSVFEHFQGGVTGDTVFAEMRWMKRLDRVPISDDIWSDYPELETEFWEYQKYHADADGPPAVIPLRMIRCQLARGKFHSPKMWMTTSLERHAVSFTTED</sequence>
<dbReference type="AlphaFoldDB" id="A0A401GNG6"/>
<dbReference type="Pfam" id="PF02992">
    <property type="entry name" value="Transposase_21"/>
    <property type="match status" value="1"/>
</dbReference>
<comment type="caution">
    <text evidence="2">The sequence shown here is derived from an EMBL/GenBank/DDBJ whole genome shotgun (WGS) entry which is preliminary data.</text>
</comment>
<dbReference type="GeneID" id="38780626"/>
<dbReference type="STRING" id="139825.A0A401GNG6"/>
<dbReference type="PANTHER" id="PTHR46579:SF2">
    <property type="entry name" value="C2H2-TYPE DOMAIN-CONTAINING PROTEIN"/>
    <property type="match status" value="1"/>
</dbReference>
<keyword evidence="3" id="KW-1185">Reference proteome</keyword>
<evidence type="ECO:0008006" key="4">
    <source>
        <dbReference type="Google" id="ProtNLM"/>
    </source>
</evidence>
<feature type="region of interest" description="Disordered" evidence="1">
    <location>
        <begin position="834"/>
        <end position="920"/>
    </location>
</feature>
<evidence type="ECO:0000256" key="1">
    <source>
        <dbReference type="SAM" id="MobiDB-lite"/>
    </source>
</evidence>
<protein>
    <recommendedName>
        <fullName evidence="4">Transposase family Tnp2 protein</fullName>
    </recommendedName>
</protein>
<evidence type="ECO:0000313" key="2">
    <source>
        <dbReference type="EMBL" id="GBE83709.1"/>
    </source>
</evidence>